<dbReference type="GO" id="GO:0005524">
    <property type="term" value="F:ATP binding"/>
    <property type="evidence" value="ECO:0007669"/>
    <property type="project" value="UniProtKB-KW"/>
</dbReference>
<dbReference type="GO" id="GO:0015408">
    <property type="term" value="F:ABC-type ferric iron transporter activity"/>
    <property type="evidence" value="ECO:0007669"/>
    <property type="project" value="InterPro"/>
</dbReference>
<dbReference type="PROSITE" id="PS50893">
    <property type="entry name" value="ABC_TRANSPORTER_2"/>
    <property type="match status" value="1"/>
</dbReference>
<evidence type="ECO:0000256" key="2">
    <source>
        <dbReference type="ARBA" id="ARBA00022475"/>
    </source>
</evidence>
<dbReference type="Proteomes" id="UP000007844">
    <property type="component" value="Chromosome"/>
</dbReference>
<dbReference type="KEGG" id="daf:Desaf_0083"/>
<evidence type="ECO:0000256" key="3">
    <source>
        <dbReference type="ARBA" id="ARBA00022496"/>
    </source>
</evidence>
<dbReference type="PANTHER" id="PTHR42781">
    <property type="entry name" value="SPERMIDINE/PUTRESCINE IMPORT ATP-BINDING PROTEIN POTA"/>
    <property type="match status" value="1"/>
</dbReference>
<keyword evidence="5" id="KW-0067">ATP-binding</keyword>
<proteinExistence type="predicted"/>
<dbReference type="InterPro" id="IPR015853">
    <property type="entry name" value="ABC_transpr_FbpC"/>
</dbReference>
<keyword evidence="3" id="KW-0410">Iron transport</keyword>
<organism evidence="10 11">
    <name type="scientific">Desulfocurvibacter africanus subsp. africanus str. Walvis Bay</name>
    <dbReference type="NCBI Taxonomy" id="690850"/>
    <lineage>
        <taxon>Bacteria</taxon>
        <taxon>Pseudomonadati</taxon>
        <taxon>Thermodesulfobacteriota</taxon>
        <taxon>Desulfovibrionia</taxon>
        <taxon>Desulfovibrionales</taxon>
        <taxon>Desulfovibrionaceae</taxon>
        <taxon>Desulfocurvibacter</taxon>
    </lineage>
</organism>
<evidence type="ECO:0000313" key="11">
    <source>
        <dbReference type="Proteomes" id="UP000007844"/>
    </source>
</evidence>
<dbReference type="eggNOG" id="COG3842">
    <property type="taxonomic scope" value="Bacteria"/>
</dbReference>
<dbReference type="EMBL" id="CP003221">
    <property type="protein sequence ID" value="EGJ48445.1"/>
    <property type="molecule type" value="Genomic_DNA"/>
</dbReference>
<evidence type="ECO:0000256" key="1">
    <source>
        <dbReference type="ARBA" id="ARBA00022448"/>
    </source>
</evidence>
<evidence type="ECO:0000256" key="5">
    <source>
        <dbReference type="ARBA" id="ARBA00022840"/>
    </source>
</evidence>
<dbReference type="Pfam" id="PF08402">
    <property type="entry name" value="TOBE_2"/>
    <property type="match status" value="1"/>
</dbReference>
<dbReference type="RefSeq" id="WP_014258321.1">
    <property type="nucleotide sequence ID" value="NC_016629.1"/>
</dbReference>
<sequence precursor="true">MFLNLERVSKSFGDKMVLDDVSFDVAAGELVSIVGPSGVGKTTLLSIIAGLEQPDSGCVRFSVPPSRDNPAILVFQDYLLFPHMNLADNVAFGLRARRVGRKEARQRAVRMLDFFGLVDKAGAYPVQLSAGQKQRAAIARALVVEPAVLLLDEPFANLDRNLKMGTARFIRETQKAFGITMLSVTHDLEEAFAMSDRMGIMLGGRIVRQGTPADIYHRPGSQEAAGFLGPVNRVPHDLLPLLCPGQPSVGPGESFFRPEVLRVRPDAQGLAIVETVTFAGHYIIYGIRLAEHAFTVYGQNNGIVPGDRVRLELDPAHAACETKESPQ</sequence>
<accession>F3YTR4</accession>
<dbReference type="HOGENOM" id="CLU_000604_1_1_7"/>
<dbReference type="InterPro" id="IPR003439">
    <property type="entry name" value="ABC_transporter-like_ATP-bd"/>
</dbReference>
<name>F3YTR4_DESAF</name>
<dbReference type="STRING" id="690850.Desaf_0083"/>
<dbReference type="PROSITE" id="PS00211">
    <property type="entry name" value="ABC_TRANSPORTER_1"/>
    <property type="match status" value="1"/>
</dbReference>
<dbReference type="GO" id="GO:0016887">
    <property type="term" value="F:ATP hydrolysis activity"/>
    <property type="evidence" value="ECO:0007669"/>
    <property type="project" value="InterPro"/>
</dbReference>
<feature type="domain" description="ABC transporter" evidence="9">
    <location>
        <begin position="3"/>
        <end position="228"/>
    </location>
</feature>
<dbReference type="InterPro" id="IPR027417">
    <property type="entry name" value="P-loop_NTPase"/>
</dbReference>
<keyword evidence="11" id="KW-1185">Reference proteome</keyword>
<dbReference type="Pfam" id="PF00005">
    <property type="entry name" value="ABC_tran"/>
    <property type="match status" value="1"/>
</dbReference>
<evidence type="ECO:0000259" key="9">
    <source>
        <dbReference type="PROSITE" id="PS50893"/>
    </source>
</evidence>
<evidence type="ECO:0000256" key="4">
    <source>
        <dbReference type="ARBA" id="ARBA00022741"/>
    </source>
</evidence>
<dbReference type="InterPro" id="IPR050093">
    <property type="entry name" value="ABC_SmlMolc_Importer"/>
</dbReference>
<protein>
    <submittedName>
        <fullName evidence="10">Fe(3+)-transporting ATPase</fullName>
    </submittedName>
</protein>
<dbReference type="SMART" id="SM00382">
    <property type="entry name" value="AAA"/>
    <property type="match status" value="1"/>
</dbReference>
<evidence type="ECO:0000256" key="7">
    <source>
        <dbReference type="ARBA" id="ARBA00023065"/>
    </source>
</evidence>
<dbReference type="FunFam" id="3.40.50.300:FF:000425">
    <property type="entry name" value="Probable ABC transporter, ATP-binding subunit"/>
    <property type="match status" value="1"/>
</dbReference>
<dbReference type="SUPFAM" id="SSF52540">
    <property type="entry name" value="P-loop containing nucleoside triphosphate hydrolases"/>
    <property type="match status" value="1"/>
</dbReference>
<dbReference type="AlphaFoldDB" id="F3YTR4"/>
<dbReference type="PANTHER" id="PTHR42781:SF4">
    <property type="entry name" value="SPERMIDINE_PUTRESCINE IMPORT ATP-BINDING PROTEIN POTA"/>
    <property type="match status" value="1"/>
</dbReference>
<keyword evidence="1" id="KW-0813">Transport</keyword>
<evidence type="ECO:0000313" key="10">
    <source>
        <dbReference type="EMBL" id="EGJ48445.1"/>
    </source>
</evidence>
<keyword evidence="2" id="KW-1003">Cell membrane</keyword>
<dbReference type="CDD" id="cd03259">
    <property type="entry name" value="ABC_Carb_Solutes_like"/>
    <property type="match status" value="1"/>
</dbReference>
<keyword evidence="6" id="KW-0408">Iron</keyword>
<keyword evidence="7" id="KW-0406">Ion transport</keyword>
<dbReference type="InterPro" id="IPR017871">
    <property type="entry name" value="ABC_transporter-like_CS"/>
</dbReference>
<keyword evidence="8" id="KW-0472">Membrane</keyword>
<dbReference type="InterPro" id="IPR013611">
    <property type="entry name" value="Transp-assoc_OB_typ2"/>
</dbReference>
<dbReference type="InterPro" id="IPR003593">
    <property type="entry name" value="AAA+_ATPase"/>
</dbReference>
<reference evidence="10 11" key="1">
    <citation type="journal article" date="2011" name="J. Bacteriol.">
        <title>Genome sequence of the mercury-methylating and pleomorphic Desulfovibrio africanus Strain Walvis Bay.</title>
        <authorList>
            <person name="Brown S.D."/>
            <person name="Wall J.D."/>
            <person name="Kucken A.M."/>
            <person name="Gilmour C.C."/>
            <person name="Podar M."/>
            <person name="Brandt C.C."/>
            <person name="Teshima H."/>
            <person name="Detter J.C."/>
            <person name="Han C.S."/>
            <person name="Land M.L."/>
            <person name="Lucas S."/>
            <person name="Han J."/>
            <person name="Pennacchio L."/>
            <person name="Nolan M."/>
            <person name="Pitluck S."/>
            <person name="Woyke T."/>
            <person name="Goodwin L."/>
            <person name="Palumbo A.V."/>
            <person name="Elias D.A."/>
        </authorList>
    </citation>
    <scope>NUCLEOTIDE SEQUENCE [LARGE SCALE GENOMIC DNA]</scope>
    <source>
        <strain evidence="10 11">Walvis Bay</strain>
    </source>
</reference>
<keyword evidence="4" id="KW-0547">Nucleotide-binding</keyword>
<gene>
    <name evidence="10" type="ORF">Desaf_0083</name>
</gene>
<dbReference type="GO" id="GO:0015697">
    <property type="term" value="P:quaternary ammonium group transport"/>
    <property type="evidence" value="ECO:0007669"/>
    <property type="project" value="UniProtKB-ARBA"/>
</dbReference>
<evidence type="ECO:0000256" key="6">
    <source>
        <dbReference type="ARBA" id="ARBA00023004"/>
    </source>
</evidence>
<evidence type="ECO:0000256" key="8">
    <source>
        <dbReference type="ARBA" id="ARBA00023136"/>
    </source>
</evidence>
<dbReference type="Gene3D" id="3.40.50.300">
    <property type="entry name" value="P-loop containing nucleotide triphosphate hydrolases"/>
    <property type="match status" value="1"/>
</dbReference>
<dbReference type="GO" id="GO:0043190">
    <property type="term" value="C:ATP-binding cassette (ABC) transporter complex"/>
    <property type="evidence" value="ECO:0007669"/>
    <property type="project" value="InterPro"/>
</dbReference>